<dbReference type="OrthoDB" id="9797663at2"/>
<dbReference type="Gene3D" id="3.10.180.10">
    <property type="entry name" value="2,3-Dihydroxybiphenyl 1,2-Dioxygenase, domain 1"/>
    <property type="match status" value="1"/>
</dbReference>
<accession>A0A147H2D1</accession>
<dbReference type="SUPFAM" id="SSF54593">
    <property type="entry name" value="Glyoxalase/Bleomycin resistance protein/Dihydroxybiphenyl dioxygenase"/>
    <property type="match status" value="1"/>
</dbReference>
<dbReference type="InterPro" id="IPR029068">
    <property type="entry name" value="Glyas_Bleomycin-R_OHBP_Dase"/>
</dbReference>
<organism evidence="2 3">
    <name type="scientific">Pseudacidovorax intermedius</name>
    <dbReference type="NCBI Taxonomy" id="433924"/>
    <lineage>
        <taxon>Bacteria</taxon>
        <taxon>Pseudomonadati</taxon>
        <taxon>Pseudomonadota</taxon>
        <taxon>Betaproteobacteria</taxon>
        <taxon>Burkholderiales</taxon>
        <taxon>Comamonadaceae</taxon>
        <taxon>Pseudacidovorax</taxon>
    </lineage>
</organism>
<evidence type="ECO:0000313" key="2">
    <source>
        <dbReference type="EMBL" id="KTT24084.1"/>
    </source>
</evidence>
<comment type="caution">
    <text evidence="2">The sequence shown here is derived from an EMBL/GenBank/DDBJ whole genome shotgun (WGS) entry which is preliminary data.</text>
</comment>
<dbReference type="Pfam" id="PF18029">
    <property type="entry name" value="Glyoxalase_6"/>
    <property type="match status" value="1"/>
</dbReference>
<name>A0A147H2D1_9BURK</name>
<evidence type="ECO:0000313" key="3">
    <source>
        <dbReference type="Proteomes" id="UP000072741"/>
    </source>
</evidence>
<dbReference type="RefSeq" id="WP_058641177.1">
    <property type="nucleotide sequence ID" value="NZ_LDSL01000043.1"/>
</dbReference>
<dbReference type="Proteomes" id="UP000072741">
    <property type="component" value="Unassembled WGS sequence"/>
</dbReference>
<feature type="domain" description="VOC" evidence="1">
    <location>
        <begin position="3"/>
        <end position="109"/>
    </location>
</feature>
<dbReference type="AlphaFoldDB" id="A0A147H2D1"/>
<dbReference type="InterPro" id="IPR041581">
    <property type="entry name" value="Glyoxalase_6"/>
</dbReference>
<reference evidence="2 3" key="1">
    <citation type="journal article" date="2016" name="Front. Microbiol.">
        <title>Genomic Resource of Rice Seed Associated Bacteria.</title>
        <authorList>
            <person name="Midha S."/>
            <person name="Bansal K."/>
            <person name="Sharma S."/>
            <person name="Kumar N."/>
            <person name="Patil P.P."/>
            <person name="Chaudhry V."/>
            <person name="Patil P.B."/>
        </authorList>
    </citation>
    <scope>NUCLEOTIDE SEQUENCE [LARGE SCALE GENOMIC DNA]</scope>
    <source>
        <strain evidence="2 3">NS331</strain>
    </source>
</reference>
<gene>
    <name evidence="2" type="ORF">NS331_06420</name>
</gene>
<dbReference type="CDD" id="cd06587">
    <property type="entry name" value="VOC"/>
    <property type="match status" value="1"/>
</dbReference>
<sequence>MRTTNMLAGVAVKNLDASIGWYASVIGRGPDRRSAQLAEWRFDGCSCLRLAQAPRAGTESVTLVVDDLDQQLEQIEAAGLRLRKRHEADAVRLAILADPDGNQLVLAQVLSAALAC</sequence>
<protein>
    <recommendedName>
        <fullName evidence="1">VOC domain-containing protein</fullName>
    </recommendedName>
</protein>
<dbReference type="EMBL" id="LDSL01000043">
    <property type="protein sequence ID" value="KTT24084.1"/>
    <property type="molecule type" value="Genomic_DNA"/>
</dbReference>
<proteinExistence type="predicted"/>
<dbReference type="PROSITE" id="PS51819">
    <property type="entry name" value="VOC"/>
    <property type="match status" value="1"/>
</dbReference>
<dbReference type="InterPro" id="IPR037523">
    <property type="entry name" value="VOC_core"/>
</dbReference>
<evidence type="ECO:0000259" key="1">
    <source>
        <dbReference type="PROSITE" id="PS51819"/>
    </source>
</evidence>
<keyword evidence="3" id="KW-1185">Reference proteome</keyword>